<accession>A0A140PT41</accession>
<dbReference type="RefSeq" id="WP_008700305.1">
    <property type="nucleotide sequence ID" value="NZ_AKBT01000001.1"/>
</dbReference>
<dbReference type="EMBL" id="CP007062">
    <property type="protein sequence ID" value="EEO41795.1"/>
    <property type="molecule type" value="Genomic_DNA"/>
</dbReference>
<sequence>MEKEIKNTVFTFLDFMNDKEVLEKMILTRDSKKKIFKLLGELEENKISEEKNKIFINIEKAILDAIELTQDLYFTLGEKANQIDEFYSLDYDVFERIKAGN</sequence>
<evidence type="ECO:0000313" key="2">
    <source>
        <dbReference type="Proteomes" id="UP000002799"/>
    </source>
</evidence>
<proteinExistence type="predicted"/>
<dbReference type="KEGG" id="fne:FSDG_00354"/>
<dbReference type="Proteomes" id="UP000002799">
    <property type="component" value="Chromosome"/>
</dbReference>
<name>A0A140PT41_9FUSO</name>
<gene>
    <name evidence="1" type="ORF">FSDG_00354</name>
</gene>
<reference evidence="1 2" key="1">
    <citation type="submission" date="2013-11" db="EMBL/GenBank/DDBJ databases">
        <title>The Genome Sequence of Fusobacterium sp. 7_1.</title>
        <authorList>
            <consortium name="The Broad Institute Genome Sequencing Platform"/>
            <person name="Earl A."/>
            <person name="Ward D."/>
            <person name="Feldgarden M."/>
            <person name="Gevers D."/>
            <person name="Strauss J."/>
            <person name="Ambrose C.E."/>
            <person name="Allen-Vercoe E."/>
            <person name="Walker B."/>
            <person name="Young S.K."/>
            <person name="Zeng Q."/>
            <person name="Gargeya S."/>
            <person name="Fitzgerald M."/>
            <person name="Haas B."/>
            <person name="Abouelleil A."/>
            <person name="Alvarado L."/>
            <person name="Arachchi H.M."/>
            <person name="Berlin A.M."/>
            <person name="Chapman S.B."/>
            <person name="Goldberg J."/>
            <person name="Griggs A."/>
            <person name="Gujja S."/>
            <person name="Hansen M."/>
            <person name="Howarth C."/>
            <person name="Imamovic A."/>
            <person name="Larimer J."/>
            <person name="McCowen C."/>
            <person name="Montmayeur A."/>
            <person name="Murphy C."/>
            <person name="Neiman D."/>
            <person name="Pearson M."/>
            <person name="Priest M."/>
            <person name="Roberts A."/>
            <person name="Saif S."/>
            <person name="Shea T."/>
            <person name="Sisk P."/>
            <person name="Sykes S."/>
            <person name="Wortman J."/>
            <person name="Nusbaum C."/>
            <person name="Birren B."/>
        </authorList>
    </citation>
    <scope>NUCLEOTIDE SEQUENCE [LARGE SCALE GENOMIC DNA]</scope>
    <source>
        <strain evidence="1 2">7_1</strain>
    </source>
</reference>
<protein>
    <submittedName>
        <fullName evidence="1">Uncharacterized protein</fullName>
    </submittedName>
</protein>
<organism evidence="1">
    <name type="scientific">Fusobacterium animalis 7_1</name>
    <dbReference type="NCBI Taxonomy" id="457405"/>
    <lineage>
        <taxon>Bacteria</taxon>
        <taxon>Fusobacteriati</taxon>
        <taxon>Fusobacteriota</taxon>
        <taxon>Fusobacteriia</taxon>
        <taxon>Fusobacteriales</taxon>
        <taxon>Fusobacteriaceae</taxon>
        <taxon>Fusobacterium</taxon>
    </lineage>
</organism>
<evidence type="ECO:0000313" key="1">
    <source>
        <dbReference type="EMBL" id="EEO41795.1"/>
    </source>
</evidence>
<dbReference type="AlphaFoldDB" id="A0A140PT41"/>
<dbReference type="HOGENOM" id="CLU_2287441_0_0_0"/>